<reference evidence="2" key="1">
    <citation type="journal article" date="2019" name="Int. J. Syst. Evol. Microbiol.">
        <title>The Global Catalogue of Microorganisms (GCM) 10K type strain sequencing project: providing services to taxonomists for standard genome sequencing and annotation.</title>
        <authorList>
            <consortium name="The Broad Institute Genomics Platform"/>
            <consortium name="The Broad Institute Genome Sequencing Center for Infectious Disease"/>
            <person name="Wu L."/>
            <person name="Ma J."/>
        </authorList>
    </citation>
    <scope>NUCLEOTIDE SEQUENCE [LARGE SCALE GENOMIC DNA]</scope>
    <source>
        <strain evidence="2">JCM 4505</strain>
    </source>
</reference>
<proteinExistence type="predicted"/>
<evidence type="ECO:0000313" key="2">
    <source>
        <dbReference type="Proteomes" id="UP001501867"/>
    </source>
</evidence>
<keyword evidence="2" id="KW-1185">Reference proteome</keyword>
<accession>A0ABP3F5A0</accession>
<name>A0ABP3F5A0_9ACTN</name>
<organism evidence="1 2">
    <name type="scientific">Streptomyces polychromogenes</name>
    <dbReference type="NCBI Taxonomy" id="67342"/>
    <lineage>
        <taxon>Bacteria</taxon>
        <taxon>Bacillati</taxon>
        <taxon>Actinomycetota</taxon>
        <taxon>Actinomycetes</taxon>
        <taxon>Kitasatosporales</taxon>
        <taxon>Streptomycetaceae</taxon>
        <taxon>Streptomyces</taxon>
    </lineage>
</organism>
<sequence>MATLQVFLNDAYRVIPLDDHIGSITQYVSSPPADFPSSIPLLCRGRERVCADPSRNIRHSPETAQVIRNAHAAWHVLAKEDPEGAVELSGPLADVLARFKWESRAQDVMRWAGKAMSRRLY</sequence>
<comment type="caution">
    <text evidence="1">The sequence shown here is derived from an EMBL/GenBank/DDBJ whole genome shotgun (WGS) entry which is preliminary data.</text>
</comment>
<protein>
    <submittedName>
        <fullName evidence="1">Uncharacterized protein</fullName>
    </submittedName>
</protein>
<evidence type="ECO:0000313" key="1">
    <source>
        <dbReference type="EMBL" id="GAA0291255.1"/>
    </source>
</evidence>
<dbReference type="Proteomes" id="UP001501867">
    <property type="component" value="Unassembled WGS sequence"/>
</dbReference>
<gene>
    <name evidence="1" type="ORF">GCM10010302_32280</name>
</gene>
<dbReference type="EMBL" id="BAAABV010000015">
    <property type="protein sequence ID" value="GAA0291255.1"/>
    <property type="molecule type" value="Genomic_DNA"/>
</dbReference>